<dbReference type="AlphaFoldDB" id="A0A4Z0D5L7"/>
<dbReference type="NCBIfam" id="TIGR00090">
    <property type="entry name" value="rsfS_iojap_ybeB"/>
    <property type="match status" value="1"/>
</dbReference>
<evidence type="ECO:0000256" key="2">
    <source>
        <dbReference type="HAMAP-Rule" id="MF_01477"/>
    </source>
</evidence>
<gene>
    <name evidence="2 3" type="primary">rsfS</name>
    <name evidence="3" type="ORF">E4100_05880</name>
</gene>
<comment type="function">
    <text evidence="2">Functions as a ribosomal silencing factor. Interacts with ribosomal protein uL14 (rplN), blocking formation of intersubunit bridge B8. Prevents association of the 30S and 50S ribosomal subunits and the formation of functional ribosomes, thus repressing translation.</text>
</comment>
<proteinExistence type="inferred from homology"/>
<dbReference type="GO" id="GO:0017148">
    <property type="term" value="P:negative regulation of translation"/>
    <property type="evidence" value="ECO:0007669"/>
    <property type="project" value="UniProtKB-UniRule"/>
</dbReference>
<dbReference type="PANTHER" id="PTHR21043">
    <property type="entry name" value="IOJAP SUPERFAMILY ORTHOLOG"/>
    <property type="match status" value="1"/>
</dbReference>
<sequence>MNLIEDKLNIIRKAIEDKKGFDIEVLDIKKISSIADYFVIASGNSTSQVLSIVDEIEYKMTSNGYETIAGKEGYSSAKWIILDYDDVVVHIFKKEDREYYNLERLWKEYENILK</sequence>
<protein>
    <recommendedName>
        <fullName evidence="2">Ribosomal silencing factor RsfS</fullName>
    </recommendedName>
</protein>
<evidence type="ECO:0000256" key="1">
    <source>
        <dbReference type="ARBA" id="ARBA00010574"/>
    </source>
</evidence>
<dbReference type="GO" id="GO:0043023">
    <property type="term" value="F:ribosomal large subunit binding"/>
    <property type="evidence" value="ECO:0007669"/>
    <property type="project" value="TreeGrafter"/>
</dbReference>
<dbReference type="GO" id="GO:0005737">
    <property type="term" value="C:cytoplasm"/>
    <property type="evidence" value="ECO:0007669"/>
    <property type="project" value="UniProtKB-SubCell"/>
</dbReference>
<reference evidence="3 4" key="1">
    <citation type="submission" date="2019-03" db="EMBL/GenBank/DDBJ databases">
        <title>Draft genome sequence data and analysis of a Fermenting Bacterium, Soehngenia longevitae strain 1933PT, isolated from petroleum reservoir in Azerbaijan.</title>
        <authorList>
            <person name="Grouzdev D.S."/>
            <person name="Bidzhieva S.K."/>
            <person name="Sokolova D.S."/>
            <person name="Tourova T.P."/>
            <person name="Poltaraus A.B."/>
            <person name="Nazina T.N."/>
        </authorList>
    </citation>
    <scope>NUCLEOTIDE SEQUENCE [LARGE SCALE GENOMIC DNA]</scope>
    <source>
        <strain evidence="3 4">1933P</strain>
    </source>
</reference>
<evidence type="ECO:0000313" key="3">
    <source>
        <dbReference type="EMBL" id="TFZ40032.1"/>
    </source>
</evidence>
<comment type="subunit">
    <text evidence="2">Interacts with ribosomal protein uL14 (rplN).</text>
</comment>
<accession>A0A4Z0D5L7</accession>
<dbReference type="InterPro" id="IPR004394">
    <property type="entry name" value="Iojap/RsfS/C7orf30"/>
</dbReference>
<keyword evidence="2" id="KW-0963">Cytoplasm</keyword>
<evidence type="ECO:0000313" key="4">
    <source>
        <dbReference type="Proteomes" id="UP000298381"/>
    </source>
</evidence>
<dbReference type="Proteomes" id="UP000298381">
    <property type="component" value="Unassembled WGS sequence"/>
</dbReference>
<comment type="subcellular location">
    <subcellularLocation>
        <location evidence="2">Cytoplasm</location>
    </subcellularLocation>
</comment>
<dbReference type="Gene3D" id="3.30.460.10">
    <property type="entry name" value="Beta Polymerase, domain 2"/>
    <property type="match status" value="1"/>
</dbReference>
<dbReference type="HAMAP" id="MF_01477">
    <property type="entry name" value="Iojap_RsfS"/>
    <property type="match status" value="1"/>
</dbReference>
<dbReference type="EMBL" id="SRIB01000007">
    <property type="protein sequence ID" value="TFZ40032.1"/>
    <property type="molecule type" value="Genomic_DNA"/>
</dbReference>
<organism evidence="3 4">
    <name type="scientific">Soehngenia longivitae</name>
    <dbReference type="NCBI Taxonomy" id="2562294"/>
    <lineage>
        <taxon>Bacteria</taxon>
        <taxon>Bacillati</taxon>
        <taxon>Bacillota</taxon>
        <taxon>Tissierellia</taxon>
        <taxon>Tissierellales</taxon>
        <taxon>Tissierellaceae</taxon>
        <taxon>Soehngenia</taxon>
    </lineage>
</organism>
<dbReference type="GO" id="GO:0042256">
    <property type="term" value="P:cytosolic ribosome assembly"/>
    <property type="evidence" value="ECO:0007669"/>
    <property type="project" value="UniProtKB-UniRule"/>
</dbReference>
<dbReference type="RefSeq" id="WP_135271104.1">
    <property type="nucleotide sequence ID" value="NZ_SRIB01000007.1"/>
</dbReference>
<keyword evidence="2" id="KW-0678">Repressor</keyword>
<dbReference type="SUPFAM" id="SSF81301">
    <property type="entry name" value="Nucleotidyltransferase"/>
    <property type="match status" value="1"/>
</dbReference>
<dbReference type="PANTHER" id="PTHR21043:SF0">
    <property type="entry name" value="MITOCHONDRIAL ASSEMBLY OF RIBOSOMAL LARGE SUBUNIT PROTEIN 1"/>
    <property type="match status" value="1"/>
</dbReference>
<keyword evidence="4" id="KW-1185">Reference proteome</keyword>
<dbReference type="GO" id="GO:0090071">
    <property type="term" value="P:negative regulation of ribosome biogenesis"/>
    <property type="evidence" value="ECO:0007669"/>
    <property type="project" value="UniProtKB-UniRule"/>
</dbReference>
<dbReference type="OrthoDB" id="9793681at2"/>
<dbReference type="Pfam" id="PF02410">
    <property type="entry name" value="RsfS"/>
    <property type="match status" value="1"/>
</dbReference>
<comment type="caution">
    <text evidence="3">The sequence shown here is derived from an EMBL/GenBank/DDBJ whole genome shotgun (WGS) entry which is preliminary data.</text>
</comment>
<dbReference type="InterPro" id="IPR043519">
    <property type="entry name" value="NT_sf"/>
</dbReference>
<comment type="similarity">
    <text evidence="1 2">Belongs to the Iojap/RsfS family.</text>
</comment>
<name>A0A4Z0D5L7_9FIRM</name>
<keyword evidence="2" id="KW-0810">Translation regulation</keyword>